<feature type="compositionally biased region" description="Basic and acidic residues" evidence="1">
    <location>
        <begin position="901"/>
        <end position="924"/>
    </location>
</feature>
<feature type="compositionally biased region" description="Basic and acidic residues" evidence="1">
    <location>
        <begin position="135"/>
        <end position="154"/>
    </location>
</feature>
<feature type="compositionally biased region" description="Acidic residues" evidence="1">
    <location>
        <begin position="92"/>
        <end position="101"/>
    </location>
</feature>
<dbReference type="RefSeq" id="XP_067927545.1">
    <property type="nucleotide sequence ID" value="XM_068060484.1"/>
</dbReference>
<feature type="region of interest" description="Disordered" evidence="1">
    <location>
        <begin position="807"/>
        <end position="858"/>
    </location>
</feature>
<accession>A0A2C6LER9</accession>
<feature type="compositionally biased region" description="Acidic residues" evidence="1">
    <location>
        <begin position="466"/>
        <end position="518"/>
    </location>
</feature>
<feature type="compositionally biased region" description="Basic and acidic residues" evidence="1">
    <location>
        <begin position="980"/>
        <end position="1015"/>
    </location>
</feature>
<feature type="compositionally biased region" description="Basic and acidic residues" evidence="1">
    <location>
        <begin position="600"/>
        <end position="631"/>
    </location>
</feature>
<proteinExistence type="predicted"/>
<feature type="compositionally biased region" description="Polar residues" evidence="1">
    <location>
        <begin position="584"/>
        <end position="597"/>
    </location>
</feature>
<feature type="region of interest" description="Disordered" evidence="1">
    <location>
        <begin position="1316"/>
        <end position="1340"/>
    </location>
</feature>
<dbReference type="OrthoDB" id="332335at2759"/>
<reference evidence="2 3" key="1">
    <citation type="journal article" date="2017" name="Int. J. Parasitol.">
        <title>The genome of the protozoan parasite Cystoisospora suis and a reverse vaccinology approach to identify vaccine candidates.</title>
        <authorList>
            <person name="Palmieri N."/>
            <person name="Shrestha A."/>
            <person name="Ruttkowski B."/>
            <person name="Beck T."/>
            <person name="Vogl C."/>
            <person name="Tomley F."/>
            <person name="Blake D.P."/>
            <person name="Joachim A."/>
        </authorList>
    </citation>
    <scope>NUCLEOTIDE SEQUENCE [LARGE SCALE GENOMIC DNA]</scope>
    <source>
        <strain evidence="2 3">Wien I</strain>
    </source>
</reference>
<feature type="compositionally biased region" description="Low complexity" evidence="1">
    <location>
        <begin position="366"/>
        <end position="382"/>
    </location>
</feature>
<gene>
    <name evidence="2" type="ORF">CSUI_000250</name>
</gene>
<name>A0A2C6LER9_9APIC</name>
<feature type="region of interest" description="Disordered" evidence="1">
    <location>
        <begin position="1465"/>
        <end position="1492"/>
    </location>
</feature>
<feature type="compositionally biased region" description="Basic residues" evidence="1">
    <location>
        <begin position="155"/>
        <end position="169"/>
    </location>
</feature>
<keyword evidence="3" id="KW-1185">Reference proteome</keyword>
<feature type="compositionally biased region" description="Basic residues" evidence="1">
    <location>
        <begin position="50"/>
        <end position="59"/>
    </location>
</feature>
<feature type="region of interest" description="Disordered" evidence="1">
    <location>
        <begin position="85"/>
        <end position="169"/>
    </location>
</feature>
<dbReference type="EMBL" id="MIGC01000111">
    <property type="protein sequence ID" value="PHJ25899.1"/>
    <property type="molecule type" value="Genomic_DNA"/>
</dbReference>
<dbReference type="PANTHER" id="PTHR36812">
    <property type="entry name" value="NEUROFILAMENT TRIPLET M PROTEIN-LIKE PROTEIN"/>
    <property type="match status" value="1"/>
</dbReference>
<feature type="compositionally biased region" description="Basic and acidic residues" evidence="1">
    <location>
        <begin position="1028"/>
        <end position="1047"/>
    </location>
</feature>
<dbReference type="VEuPathDB" id="ToxoDB:CSUI_000250"/>
<organism evidence="2 3">
    <name type="scientific">Cystoisospora suis</name>
    <dbReference type="NCBI Taxonomy" id="483139"/>
    <lineage>
        <taxon>Eukaryota</taxon>
        <taxon>Sar</taxon>
        <taxon>Alveolata</taxon>
        <taxon>Apicomplexa</taxon>
        <taxon>Conoidasida</taxon>
        <taxon>Coccidia</taxon>
        <taxon>Eucoccidiorida</taxon>
        <taxon>Eimeriorina</taxon>
        <taxon>Sarcocystidae</taxon>
        <taxon>Cystoisospora</taxon>
    </lineage>
</organism>
<feature type="compositionally biased region" description="Acidic residues" evidence="1">
    <location>
        <begin position="296"/>
        <end position="311"/>
    </location>
</feature>
<protein>
    <submittedName>
        <fullName evidence="2">Ma3 domain</fullName>
    </submittedName>
</protein>
<evidence type="ECO:0000313" key="3">
    <source>
        <dbReference type="Proteomes" id="UP000221165"/>
    </source>
</evidence>
<comment type="caution">
    <text evidence="2">The sequence shown here is derived from an EMBL/GenBank/DDBJ whole genome shotgun (WGS) entry which is preliminary data.</text>
</comment>
<feature type="region of interest" description="Disordered" evidence="1">
    <location>
        <begin position="349"/>
        <end position="390"/>
    </location>
</feature>
<evidence type="ECO:0000313" key="2">
    <source>
        <dbReference type="EMBL" id="PHJ25899.1"/>
    </source>
</evidence>
<feature type="region of interest" description="Disordered" evidence="1">
    <location>
        <begin position="977"/>
        <end position="1089"/>
    </location>
</feature>
<dbReference type="PANTHER" id="PTHR36812:SF9">
    <property type="entry name" value="MYB-LIKE PROTEIN X ISOFORM X1"/>
    <property type="match status" value="1"/>
</dbReference>
<feature type="compositionally biased region" description="Basic and acidic residues" evidence="1">
    <location>
        <begin position="32"/>
        <end position="42"/>
    </location>
</feature>
<dbReference type="GeneID" id="94423695"/>
<feature type="region of interest" description="Disordered" evidence="1">
    <location>
        <begin position="901"/>
        <end position="930"/>
    </location>
</feature>
<feature type="region of interest" description="Disordered" evidence="1">
    <location>
        <begin position="187"/>
        <end position="320"/>
    </location>
</feature>
<feature type="compositionally biased region" description="Polar residues" evidence="1">
    <location>
        <begin position="1330"/>
        <end position="1340"/>
    </location>
</feature>
<dbReference type="Proteomes" id="UP000221165">
    <property type="component" value="Unassembled WGS sequence"/>
</dbReference>
<feature type="compositionally biased region" description="Basic and acidic residues" evidence="1">
    <location>
        <begin position="244"/>
        <end position="253"/>
    </location>
</feature>
<feature type="compositionally biased region" description="Basic residues" evidence="1">
    <location>
        <begin position="1"/>
        <end position="11"/>
    </location>
</feature>
<sequence>MLKHRSFRGRRGGGEEGRRSSHGPFRSSKLQDSSRTEGRISRIGDTSSFHQRKPMRGGRGRGVAANLYGSRGVLRQNGVFSRKAKLQGGASEEAEEEEVEDLPGTWSGRNFKDRKGRRGRGEDEEEEEQDQAGFGHEEELAMDLKRSKTAVLDRRTRRRLERKQKKSLRAQHLQLWKLQRQKEALERQVEERKRALLTQGDRLRKGGRSLVDREEEEEEADNSDRERSRHVNRLLSHKTSLASSKDEERESQERTIGGLKRKKSVQEESLQDQERRKNARGTPIRLRRWMNSKREEEEDEEEEDEEEEEEEVHSGKRQRLVSFSEVCGRKAAQHRPFLDLRGSVLQSTLEGEEGEEIGNSSKKHPLVSFSSSSPSSSALSLLNKQSHRRSQSFLDEVGKALDAELKDLEKKLGIRGMDKEKKSKKLTKELVTDGFDEELQGLLDDILAGETSEKQLITKRKQHEKEEEEGEEEEAEDDEEEDDVEEGEEEEEEEEEDDLEEDEEEESEIEEDVFEETEDSKNFERQAQKVQRYQEEQEDVSSSSSSLSPQQKATLSPVGKYLPPHLRKQGFLAASLQEDEENAPLSNALDSTDTVIGSSDSKRQEEKQKKKKDVKKDTQIPLSGDKKKTERNLFTSEQGKTSSTPTSPPPLLFSSSAQKEVQAAVVSLQPRLQGVLNRVSEGNVEVILQQILKLIHAQLAQLPSPCSSSSSSSTTPLSSSRDLKVFRREQETFFFQTLSVSLSSLLMKSAIESKFSTASLIATQTALCCALTAAMDTPSFCSIFLVSLGKAFKKYFPSSSLLMKAHEQRKDPRSFPSSSHGEDEETRQRRRRREKEGEEEQENLSNKEGNPLRRGEEEEQGRLSSVYIRHILTAFCFLFDYNATPPSLFLQLLRRLCQGVEEKPQGDSDRREDIPSAKNEEKRSLGASSSSCRGLSEFQIECLLMVLRLGGGKLRNESPALFKEAWTSLMKTATLGEKGQYGDEGGRRGDGEDGEFSDEKKKKSQKRKEICEGGKKKGSLVVQEEEEEKNKQKKKEEEEQLSIEEHKRRLMMTGGGGRRWREDEGEGSSRRQGGGGEGGEGEGDGETGGGARLRFLIRELQELKNNKTSSVHLASKASQEAMRRWLHTSPLVPPTSPLRTSAGCLVDVSSWKDVEEGHLLSSLAKETKKQSHSLVYKPTRGVGVERRSTTGLVGDPPSPDSTQSTSWLLEIAAKLRLHTDQQRSIFLSLMTSDSPNSAVQRILQSSCQGSVQKHQVTNIIAVILHTCLQEKFFNPFYCQVLGRLCGYCCCSSSSSRQSLSSAQANSSSSSAATLSLSSKNRRNLPAGRGSSPNTSNSLEGGSSACTCFFLPAKEGTKFKRVLQRGLAAQNSAAHGSPLRRLLHLAKLEAFLLCMELLCPSISSKTSPSCTSGSSDSNTLAPPSSTSLLRHFLSLSALPDVREAFIVVMEDLVLPEITQMEEKDLVMRKSAKTSSGSSKLHADGTMKKSPGVTDYKPIKETIEKVLYYMRKQKTFEAEDDEDDDMTESFRV</sequence>
<feature type="region of interest" description="Disordered" evidence="1">
    <location>
        <begin position="446"/>
        <end position="653"/>
    </location>
</feature>
<feature type="compositionally biased region" description="Basic and acidic residues" evidence="1">
    <location>
        <begin position="519"/>
        <end position="535"/>
    </location>
</feature>
<evidence type="ECO:0000256" key="1">
    <source>
        <dbReference type="SAM" id="MobiDB-lite"/>
    </source>
</evidence>
<feature type="region of interest" description="Disordered" evidence="1">
    <location>
        <begin position="1"/>
        <end position="64"/>
    </location>
</feature>
<dbReference type="Gene3D" id="1.25.40.180">
    <property type="match status" value="1"/>
</dbReference>